<evidence type="ECO:0000313" key="4">
    <source>
        <dbReference type="Proteomes" id="UP000199093"/>
    </source>
</evidence>
<accession>A0A1G8I026</accession>
<evidence type="ECO:0000259" key="2">
    <source>
        <dbReference type="Pfam" id="PF12975"/>
    </source>
</evidence>
<evidence type="ECO:0000256" key="1">
    <source>
        <dbReference type="SAM" id="SignalP"/>
    </source>
</evidence>
<proteinExistence type="predicted"/>
<keyword evidence="1" id="KW-0732">Signal</keyword>
<dbReference type="EMBL" id="FNEJ01000001">
    <property type="protein sequence ID" value="SDI12040.1"/>
    <property type="molecule type" value="Genomic_DNA"/>
</dbReference>
<sequence>METRLRLAPILTALCLALPASAQEVGLRLLDHGVICQVVSEGTIAAPQTEQGRLNLIAQDRDIDLTTTLVPAELGISFGIRFISEGGSAPQPVTVVLTHPPMGPRGVTRQSWVTVLHPDDPGLALFTFEFPYEMVTGRWTLALEGEGVRLAEQGFDVVPAEAAATVLAACPGPVPMS</sequence>
<dbReference type="AlphaFoldDB" id="A0A1G8I026"/>
<reference evidence="3 4" key="1">
    <citation type="submission" date="2016-10" db="EMBL/GenBank/DDBJ databases">
        <authorList>
            <person name="de Groot N.N."/>
        </authorList>
    </citation>
    <scope>NUCLEOTIDE SEQUENCE [LARGE SCALE GENOMIC DNA]</scope>
    <source>
        <strain evidence="3 4">DSM 26424</strain>
    </source>
</reference>
<dbReference type="Pfam" id="PF12975">
    <property type="entry name" value="DUF3859"/>
    <property type="match status" value="1"/>
</dbReference>
<feature type="signal peptide" evidence="1">
    <location>
        <begin position="1"/>
        <end position="22"/>
    </location>
</feature>
<name>A0A1G8I026_9RHOB</name>
<dbReference type="STRING" id="555512.SAMN04487993_1001131"/>
<dbReference type="OrthoDB" id="7864302at2"/>
<gene>
    <name evidence="3" type="ORF">SAMN04487993_1001131</name>
</gene>
<protein>
    <recommendedName>
        <fullName evidence="2">DUF3859 domain-containing protein</fullName>
    </recommendedName>
</protein>
<dbReference type="Proteomes" id="UP000199093">
    <property type="component" value="Unassembled WGS sequence"/>
</dbReference>
<dbReference type="Gene3D" id="2.60.40.2390">
    <property type="match status" value="1"/>
</dbReference>
<feature type="chain" id="PRO_5011478265" description="DUF3859 domain-containing protein" evidence="1">
    <location>
        <begin position="23"/>
        <end position="177"/>
    </location>
</feature>
<organism evidence="3 4">
    <name type="scientific">Salipiger marinus</name>
    <dbReference type="NCBI Taxonomy" id="555512"/>
    <lineage>
        <taxon>Bacteria</taxon>
        <taxon>Pseudomonadati</taxon>
        <taxon>Pseudomonadota</taxon>
        <taxon>Alphaproteobacteria</taxon>
        <taxon>Rhodobacterales</taxon>
        <taxon>Roseobacteraceae</taxon>
        <taxon>Salipiger</taxon>
    </lineage>
</organism>
<dbReference type="InterPro" id="IPR024331">
    <property type="entry name" value="DUF3859"/>
</dbReference>
<feature type="domain" description="DUF3859" evidence="2">
    <location>
        <begin position="59"/>
        <end position="157"/>
    </location>
</feature>
<keyword evidence="4" id="KW-1185">Reference proteome</keyword>
<evidence type="ECO:0000313" key="3">
    <source>
        <dbReference type="EMBL" id="SDI12040.1"/>
    </source>
</evidence>